<organism evidence="1 2">
    <name type="scientific">Orchesella dallaii</name>
    <dbReference type="NCBI Taxonomy" id="48710"/>
    <lineage>
        <taxon>Eukaryota</taxon>
        <taxon>Metazoa</taxon>
        <taxon>Ecdysozoa</taxon>
        <taxon>Arthropoda</taxon>
        <taxon>Hexapoda</taxon>
        <taxon>Collembola</taxon>
        <taxon>Entomobryomorpha</taxon>
        <taxon>Entomobryoidea</taxon>
        <taxon>Orchesellidae</taxon>
        <taxon>Orchesellinae</taxon>
        <taxon>Orchesella</taxon>
    </lineage>
</organism>
<dbReference type="SUPFAM" id="SSF53448">
    <property type="entry name" value="Nucleotide-diphospho-sugar transferases"/>
    <property type="match status" value="1"/>
</dbReference>
<protein>
    <submittedName>
        <fullName evidence="1">Uncharacterized protein</fullName>
    </submittedName>
</protein>
<accession>A0ABP1Q0Q1</accession>
<evidence type="ECO:0000313" key="1">
    <source>
        <dbReference type="EMBL" id="CAL8085082.1"/>
    </source>
</evidence>
<dbReference type="Gene3D" id="3.90.550.10">
    <property type="entry name" value="Spore Coat Polysaccharide Biosynthesis Protein SpsA, Chain A"/>
    <property type="match status" value="1"/>
</dbReference>
<dbReference type="EMBL" id="CAXLJM020000019">
    <property type="protein sequence ID" value="CAL8085082.1"/>
    <property type="molecule type" value="Genomic_DNA"/>
</dbReference>
<comment type="caution">
    <text evidence="1">The sequence shown here is derived from an EMBL/GenBank/DDBJ whole genome shotgun (WGS) entry which is preliminary data.</text>
</comment>
<sequence>MNGSRDQVWVSSVLKDEDVPDVLTLCFSLRRVMTSYKIAAIVSPKVSKGLRDALRHGFDYVFVLEEDMNTAELEIGNFAKLFAFTLKSFDKIVMLSPTMLVVQNCDELFDIAEDNDQPLFLTEAGSTSILLVRPSLSVFKELLDGIPKRNGDGVEGFLKKWIANQISNYKTIDEKYNQTGNLLYVFI</sequence>
<dbReference type="InterPro" id="IPR050587">
    <property type="entry name" value="GNT1/Glycosyltrans_8"/>
</dbReference>
<reference evidence="1 2" key="1">
    <citation type="submission" date="2024-08" db="EMBL/GenBank/DDBJ databases">
        <authorList>
            <person name="Cucini C."/>
            <person name="Frati F."/>
        </authorList>
    </citation>
    <scope>NUCLEOTIDE SEQUENCE [LARGE SCALE GENOMIC DNA]</scope>
</reference>
<keyword evidence="2" id="KW-1185">Reference proteome</keyword>
<name>A0ABP1Q0Q1_9HEXA</name>
<dbReference type="Proteomes" id="UP001642540">
    <property type="component" value="Unassembled WGS sequence"/>
</dbReference>
<gene>
    <name evidence="1" type="ORF">ODALV1_LOCUS5999</name>
</gene>
<dbReference type="PANTHER" id="PTHR11183">
    <property type="entry name" value="GLYCOGENIN SUBFAMILY MEMBER"/>
    <property type="match status" value="1"/>
</dbReference>
<dbReference type="InterPro" id="IPR029044">
    <property type="entry name" value="Nucleotide-diphossugar_trans"/>
</dbReference>
<evidence type="ECO:0000313" key="2">
    <source>
        <dbReference type="Proteomes" id="UP001642540"/>
    </source>
</evidence>
<proteinExistence type="predicted"/>